<keyword evidence="1" id="KW-0812">Transmembrane</keyword>
<organism evidence="2 3">
    <name type="scientific">Dipteronia dyeriana</name>
    <dbReference type="NCBI Taxonomy" id="168575"/>
    <lineage>
        <taxon>Eukaryota</taxon>
        <taxon>Viridiplantae</taxon>
        <taxon>Streptophyta</taxon>
        <taxon>Embryophyta</taxon>
        <taxon>Tracheophyta</taxon>
        <taxon>Spermatophyta</taxon>
        <taxon>Magnoliopsida</taxon>
        <taxon>eudicotyledons</taxon>
        <taxon>Gunneridae</taxon>
        <taxon>Pentapetalae</taxon>
        <taxon>rosids</taxon>
        <taxon>malvids</taxon>
        <taxon>Sapindales</taxon>
        <taxon>Sapindaceae</taxon>
        <taxon>Hippocastanoideae</taxon>
        <taxon>Acereae</taxon>
        <taxon>Dipteronia</taxon>
    </lineage>
</organism>
<evidence type="ECO:0000313" key="3">
    <source>
        <dbReference type="Proteomes" id="UP001280121"/>
    </source>
</evidence>
<gene>
    <name evidence="2" type="ORF">Ddye_028406</name>
</gene>
<evidence type="ECO:0000313" key="2">
    <source>
        <dbReference type="EMBL" id="KAK2640611.1"/>
    </source>
</evidence>
<keyword evidence="3" id="KW-1185">Reference proteome</keyword>
<accession>A0AAD9TRL7</accession>
<keyword evidence="1" id="KW-1133">Transmembrane helix</keyword>
<reference evidence="2" key="1">
    <citation type="journal article" date="2023" name="Plant J.">
        <title>Genome sequences and population genomics provide insights into the demographic history, inbreeding, and mutation load of two 'living fossil' tree species of Dipteronia.</title>
        <authorList>
            <person name="Feng Y."/>
            <person name="Comes H.P."/>
            <person name="Chen J."/>
            <person name="Zhu S."/>
            <person name="Lu R."/>
            <person name="Zhang X."/>
            <person name="Li P."/>
            <person name="Qiu J."/>
            <person name="Olsen K.M."/>
            <person name="Qiu Y."/>
        </authorList>
    </citation>
    <scope>NUCLEOTIDE SEQUENCE</scope>
    <source>
        <strain evidence="2">KIB01</strain>
    </source>
</reference>
<name>A0AAD9TRL7_9ROSI</name>
<keyword evidence="1" id="KW-0472">Membrane</keyword>
<dbReference type="PANTHER" id="PTHR34115:SF6">
    <property type="entry name" value="PROTEIN, PUTATIVE-RELATED"/>
    <property type="match status" value="1"/>
</dbReference>
<dbReference type="PANTHER" id="PTHR34115">
    <property type="entry name" value="PROTEIN, PUTATIVE-RELATED"/>
    <property type="match status" value="1"/>
</dbReference>
<evidence type="ECO:0008006" key="4">
    <source>
        <dbReference type="Google" id="ProtNLM"/>
    </source>
</evidence>
<dbReference type="AlphaFoldDB" id="A0AAD9TRL7"/>
<sequence>METPVISFKVCHSRLPESYIIPESKRPRMSEVSDSNCKTVPLQLEVAKSFKDLIMMFITILPSVSSKESPFKTNAAQMWVWVVATIIFCLPNRLSNATVAVISGSLSTVSLVSIFLPHSIGFFIYIPLAFVAIIVAYQSSRSIFNNIHDACLRLDQQIMDFISKFSVIWTWLTRSSSGEQEQG</sequence>
<dbReference type="InterPro" id="IPR053258">
    <property type="entry name" value="Ca-permeable_cation_channel"/>
</dbReference>
<evidence type="ECO:0000256" key="1">
    <source>
        <dbReference type="SAM" id="Phobius"/>
    </source>
</evidence>
<dbReference type="Proteomes" id="UP001280121">
    <property type="component" value="Unassembled WGS sequence"/>
</dbReference>
<proteinExistence type="predicted"/>
<dbReference type="EMBL" id="JANJYI010000008">
    <property type="protein sequence ID" value="KAK2640611.1"/>
    <property type="molecule type" value="Genomic_DNA"/>
</dbReference>
<protein>
    <recommendedName>
        <fullName evidence="4">Transmembrane protein</fullName>
    </recommendedName>
</protein>
<feature type="transmembrane region" description="Helical" evidence="1">
    <location>
        <begin position="114"/>
        <end position="137"/>
    </location>
</feature>
<comment type="caution">
    <text evidence="2">The sequence shown here is derived from an EMBL/GenBank/DDBJ whole genome shotgun (WGS) entry which is preliminary data.</text>
</comment>
<feature type="transmembrane region" description="Helical" evidence="1">
    <location>
        <begin position="75"/>
        <end position="94"/>
    </location>
</feature>